<dbReference type="KEGG" id="pez:HWQ56_05900"/>
<protein>
    <submittedName>
        <fullName evidence="2">Acyl carrier protein</fullName>
    </submittedName>
</protein>
<name>A0A7D5H3Z2_9PSED</name>
<dbReference type="RefSeq" id="WP_158154828.1">
    <property type="nucleotide sequence ID" value="NZ_CP056030.1"/>
</dbReference>
<gene>
    <name evidence="2" type="ORF">HWQ56_05900</name>
</gene>
<dbReference type="InterPro" id="IPR009081">
    <property type="entry name" value="PP-bd_ACP"/>
</dbReference>
<evidence type="ECO:0000313" key="3">
    <source>
        <dbReference type="Proteomes" id="UP000509568"/>
    </source>
</evidence>
<dbReference type="SUPFAM" id="SSF47336">
    <property type="entry name" value="ACP-like"/>
    <property type="match status" value="1"/>
</dbReference>
<accession>A0A7D5H3Z2</accession>
<reference evidence="2 3" key="1">
    <citation type="submission" date="2020-06" db="EMBL/GenBank/DDBJ databases">
        <title>Pseudomonas eucalypticola sp. nov., an endophyte of Eucalyptus dunnii leaves with biocontrol ability of eucalyptus leaf blight.</title>
        <authorList>
            <person name="Liu Y."/>
            <person name="Song Z."/>
            <person name="Zeng H."/>
            <person name="Lu M."/>
            <person name="Wang X."/>
            <person name="Lian X."/>
            <person name="Zhang Q."/>
        </authorList>
    </citation>
    <scope>NUCLEOTIDE SEQUENCE [LARGE SCALE GENOMIC DNA]</scope>
    <source>
        <strain evidence="2 3">NP-1</strain>
    </source>
</reference>
<organism evidence="2 3">
    <name type="scientific">Pseudomonas eucalypticola</name>
    <dbReference type="NCBI Taxonomy" id="2599595"/>
    <lineage>
        <taxon>Bacteria</taxon>
        <taxon>Pseudomonadati</taxon>
        <taxon>Pseudomonadota</taxon>
        <taxon>Gammaproteobacteria</taxon>
        <taxon>Pseudomonadales</taxon>
        <taxon>Pseudomonadaceae</taxon>
        <taxon>Pseudomonas</taxon>
    </lineage>
</organism>
<dbReference type="AlphaFoldDB" id="A0A7D5H3Z2"/>
<evidence type="ECO:0000313" key="2">
    <source>
        <dbReference type="EMBL" id="QKZ03343.1"/>
    </source>
</evidence>
<dbReference type="PROSITE" id="PS50075">
    <property type="entry name" value="CARRIER"/>
    <property type="match status" value="1"/>
</dbReference>
<feature type="domain" description="Carrier" evidence="1">
    <location>
        <begin position="1"/>
        <end position="72"/>
    </location>
</feature>
<dbReference type="Gene3D" id="1.10.1200.10">
    <property type="entry name" value="ACP-like"/>
    <property type="match status" value="1"/>
</dbReference>
<evidence type="ECO:0000259" key="1">
    <source>
        <dbReference type="PROSITE" id="PS50075"/>
    </source>
</evidence>
<dbReference type="Pfam" id="PF00550">
    <property type="entry name" value="PP-binding"/>
    <property type="match status" value="1"/>
</dbReference>
<dbReference type="InterPro" id="IPR036736">
    <property type="entry name" value="ACP-like_sf"/>
</dbReference>
<proteinExistence type="predicted"/>
<keyword evidence="3" id="KW-1185">Reference proteome</keyword>
<dbReference type="EMBL" id="CP056030">
    <property type="protein sequence ID" value="QKZ03343.1"/>
    <property type="molecule type" value="Genomic_DNA"/>
</dbReference>
<sequence>MNDSAVVAVWEDVLGQKGASMNDDFFESGGTSIQLLKLLHEVQSQFSVTIDFNEFYLAPTLERFVQLVREKQ</sequence>
<dbReference type="Proteomes" id="UP000509568">
    <property type="component" value="Chromosome"/>
</dbReference>